<dbReference type="AlphaFoldDB" id="A0AAW1IZV8"/>
<keyword evidence="3" id="KW-1185">Reference proteome</keyword>
<protein>
    <submittedName>
        <fullName evidence="2">Uncharacterized protein</fullName>
    </submittedName>
</protein>
<name>A0AAW1IZV8_POPJA</name>
<evidence type="ECO:0000313" key="3">
    <source>
        <dbReference type="Proteomes" id="UP001458880"/>
    </source>
</evidence>
<dbReference type="EMBL" id="JASPKY010000474">
    <property type="protein sequence ID" value="KAK9695669.1"/>
    <property type="molecule type" value="Genomic_DNA"/>
</dbReference>
<evidence type="ECO:0000256" key="1">
    <source>
        <dbReference type="SAM" id="MobiDB-lite"/>
    </source>
</evidence>
<reference evidence="2 3" key="1">
    <citation type="journal article" date="2024" name="BMC Genomics">
        <title>De novo assembly and annotation of Popillia japonica's genome with initial clues to its potential as an invasive pest.</title>
        <authorList>
            <person name="Cucini C."/>
            <person name="Boschi S."/>
            <person name="Funari R."/>
            <person name="Cardaioli E."/>
            <person name="Iannotti N."/>
            <person name="Marturano G."/>
            <person name="Paoli F."/>
            <person name="Bruttini M."/>
            <person name="Carapelli A."/>
            <person name="Frati F."/>
            <person name="Nardi F."/>
        </authorList>
    </citation>
    <scope>NUCLEOTIDE SEQUENCE [LARGE SCALE GENOMIC DNA]</scope>
    <source>
        <strain evidence="2">DMR45628</strain>
    </source>
</reference>
<sequence length="118" mass="12612">MKLDSSGRFGIDNEKAVKASYKIALLIAKDKKPHTIASSAFTTSQELANLDSVNGNSPQSGSHLSNLESTKNVETVSRDVTDGDGDFSPDESVYVPEDSDSSSSSCRDNSARKEFCGM</sequence>
<comment type="caution">
    <text evidence="2">The sequence shown here is derived from an EMBL/GenBank/DDBJ whole genome shotgun (WGS) entry which is preliminary data.</text>
</comment>
<dbReference type="Proteomes" id="UP001458880">
    <property type="component" value="Unassembled WGS sequence"/>
</dbReference>
<feature type="compositionally biased region" description="Polar residues" evidence="1">
    <location>
        <begin position="51"/>
        <end position="75"/>
    </location>
</feature>
<feature type="region of interest" description="Disordered" evidence="1">
    <location>
        <begin position="51"/>
        <end position="118"/>
    </location>
</feature>
<evidence type="ECO:0000313" key="2">
    <source>
        <dbReference type="EMBL" id="KAK9695669.1"/>
    </source>
</evidence>
<gene>
    <name evidence="2" type="ORF">QE152_g32411</name>
</gene>
<feature type="compositionally biased region" description="Basic and acidic residues" evidence="1">
    <location>
        <begin position="109"/>
        <end position="118"/>
    </location>
</feature>
<proteinExistence type="predicted"/>
<organism evidence="2 3">
    <name type="scientific">Popillia japonica</name>
    <name type="common">Japanese beetle</name>
    <dbReference type="NCBI Taxonomy" id="7064"/>
    <lineage>
        <taxon>Eukaryota</taxon>
        <taxon>Metazoa</taxon>
        <taxon>Ecdysozoa</taxon>
        <taxon>Arthropoda</taxon>
        <taxon>Hexapoda</taxon>
        <taxon>Insecta</taxon>
        <taxon>Pterygota</taxon>
        <taxon>Neoptera</taxon>
        <taxon>Endopterygota</taxon>
        <taxon>Coleoptera</taxon>
        <taxon>Polyphaga</taxon>
        <taxon>Scarabaeiformia</taxon>
        <taxon>Scarabaeidae</taxon>
        <taxon>Rutelinae</taxon>
        <taxon>Popillia</taxon>
    </lineage>
</organism>
<accession>A0AAW1IZV8</accession>